<protein>
    <submittedName>
        <fullName evidence="2">Uncharacterized protein</fullName>
    </submittedName>
</protein>
<evidence type="ECO:0000256" key="1">
    <source>
        <dbReference type="SAM" id="MobiDB-lite"/>
    </source>
</evidence>
<proteinExistence type="predicted"/>
<dbReference type="EMBL" id="CAJVCH010517808">
    <property type="protein sequence ID" value="CAG7821666.1"/>
    <property type="molecule type" value="Genomic_DNA"/>
</dbReference>
<evidence type="ECO:0000313" key="3">
    <source>
        <dbReference type="Proteomes" id="UP000708208"/>
    </source>
</evidence>
<keyword evidence="3" id="KW-1185">Reference proteome</keyword>
<evidence type="ECO:0000313" key="2">
    <source>
        <dbReference type="EMBL" id="CAG7821666.1"/>
    </source>
</evidence>
<feature type="region of interest" description="Disordered" evidence="1">
    <location>
        <begin position="68"/>
        <end position="96"/>
    </location>
</feature>
<dbReference type="Proteomes" id="UP000708208">
    <property type="component" value="Unassembled WGS sequence"/>
</dbReference>
<dbReference type="AlphaFoldDB" id="A0A8J2PB53"/>
<gene>
    <name evidence="2" type="ORF">AFUS01_LOCUS31991</name>
</gene>
<comment type="caution">
    <text evidence="2">The sequence shown here is derived from an EMBL/GenBank/DDBJ whole genome shotgun (WGS) entry which is preliminary data.</text>
</comment>
<sequence>MSESHKKKIGGAYEVLVKILQLTTTTHQESHSSPCDFCSIYNLQDRKELRRGKFLKLYCTIVRAPTPSTVSTTGDTNKSTSTGPFDTVSSISKSEPEGCTHFKPLRCKLIYGSPRNWEVTS</sequence>
<accession>A0A8J2PB53</accession>
<name>A0A8J2PB53_9HEXA</name>
<feature type="compositionally biased region" description="Polar residues" evidence="1">
    <location>
        <begin position="68"/>
        <end position="93"/>
    </location>
</feature>
<organism evidence="2 3">
    <name type="scientific">Allacma fusca</name>
    <dbReference type="NCBI Taxonomy" id="39272"/>
    <lineage>
        <taxon>Eukaryota</taxon>
        <taxon>Metazoa</taxon>
        <taxon>Ecdysozoa</taxon>
        <taxon>Arthropoda</taxon>
        <taxon>Hexapoda</taxon>
        <taxon>Collembola</taxon>
        <taxon>Symphypleona</taxon>
        <taxon>Sminthuridae</taxon>
        <taxon>Allacma</taxon>
    </lineage>
</organism>
<reference evidence="2" key="1">
    <citation type="submission" date="2021-06" db="EMBL/GenBank/DDBJ databases">
        <authorList>
            <person name="Hodson N. C."/>
            <person name="Mongue J. A."/>
            <person name="Jaron S. K."/>
        </authorList>
    </citation>
    <scope>NUCLEOTIDE SEQUENCE</scope>
</reference>